<proteinExistence type="predicted"/>
<accession>A0A0Q3RL99</accession>
<dbReference type="EMBL" id="AGNK02000422">
    <property type="status" value="NOT_ANNOTATED_CDS"/>
    <property type="molecule type" value="Genomic_DNA"/>
</dbReference>
<dbReference type="EnsemblPlants" id="KQL30313">
    <property type="protein sequence ID" value="KQL30313"/>
    <property type="gene ID" value="SETIT_020579mg"/>
</dbReference>
<dbReference type="Gramene" id="KQL30313">
    <property type="protein sequence ID" value="KQL30313"/>
    <property type="gene ID" value="SETIT_020579mg"/>
</dbReference>
<evidence type="ECO:0000313" key="2">
    <source>
        <dbReference type="Proteomes" id="UP000004995"/>
    </source>
</evidence>
<sequence length="8" mass="969">MVRESSNF</sequence>
<dbReference type="Proteomes" id="UP000004995">
    <property type="component" value="Unassembled WGS sequence"/>
</dbReference>
<reference evidence="1" key="2">
    <citation type="submission" date="2018-08" db="UniProtKB">
        <authorList>
            <consortium name="EnsemblPlants"/>
        </authorList>
    </citation>
    <scope>IDENTIFICATION</scope>
    <source>
        <strain evidence="1">Yugu1</strain>
    </source>
</reference>
<evidence type="ECO:0000313" key="1">
    <source>
        <dbReference type="EnsemblPlants" id="KQL30313"/>
    </source>
</evidence>
<name>A0A0Q3RL99_SETIT</name>
<keyword evidence="2" id="KW-1185">Reference proteome</keyword>
<protein>
    <submittedName>
        <fullName evidence="1">Uncharacterized protein</fullName>
    </submittedName>
</protein>
<dbReference type="InParanoid" id="A0A0Q3RL99"/>
<reference evidence="2" key="1">
    <citation type="journal article" date="2012" name="Nat. Biotechnol.">
        <title>Reference genome sequence of the model plant Setaria.</title>
        <authorList>
            <person name="Bennetzen J.L."/>
            <person name="Schmutz J."/>
            <person name="Wang H."/>
            <person name="Percifield R."/>
            <person name="Hawkins J."/>
            <person name="Pontaroli A.C."/>
            <person name="Estep M."/>
            <person name="Feng L."/>
            <person name="Vaughn J.N."/>
            <person name="Grimwood J."/>
            <person name="Jenkins J."/>
            <person name="Barry K."/>
            <person name="Lindquist E."/>
            <person name="Hellsten U."/>
            <person name="Deshpande S."/>
            <person name="Wang X."/>
            <person name="Wu X."/>
            <person name="Mitros T."/>
            <person name="Triplett J."/>
            <person name="Yang X."/>
            <person name="Ye C.Y."/>
            <person name="Mauro-Herrera M."/>
            <person name="Wang L."/>
            <person name="Li P."/>
            <person name="Sharma M."/>
            <person name="Sharma R."/>
            <person name="Ronald P.C."/>
            <person name="Panaud O."/>
            <person name="Kellogg E.A."/>
            <person name="Brutnell T.P."/>
            <person name="Doust A.N."/>
            <person name="Tuskan G.A."/>
            <person name="Rokhsar D."/>
            <person name="Devos K.M."/>
        </authorList>
    </citation>
    <scope>NUCLEOTIDE SEQUENCE [LARGE SCALE GENOMIC DNA]</scope>
    <source>
        <strain evidence="2">cv. Yugu1</strain>
    </source>
</reference>
<organism evidence="1 2">
    <name type="scientific">Setaria italica</name>
    <name type="common">Foxtail millet</name>
    <name type="synonym">Panicum italicum</name>
    <dbReference type="NCBI Taxonomy" id="4555"/>
    <lineage>
        <taxon>Eukaryota</taxon>
        <taxon>Viridiplantae</taxon>
        <taxon>Streptophyta</taxon>
        <taxon>Embryophyta</taxon>
        <taxon>Tracheophyta</taxon>
        <taxon>Spermatophyta</taxon>
        <taxon>Magnoliopsida</taxon>
        <taxon>Liliopsida</taxon>
        <taxon>Poales</taxon>
        <taxon>Poaceae</taxon>
        <taxon>PACMAD clade</taxon>
        <taxon>Panicoideae</taxon>
        <taxon>Panicodae</taxon>
        <taxon>Paniceae</taxon>
        <taxon>Cenchrinae</taxon>
        <taxon>Setaria</taxon>
    </lineage>
</organism>